<reference evidence="1 2" key="1">
    <citation type="submission" date="2024-09" db="EMBL/GenBank/DDBJ databases">
        <authorList>
            <person name="Sun Q."/>
            <person name="Mori K."/>
        </authorList>
    </citation>
    <scope>NUCLEOTIDE SEQUENCE [LARGE SCALE GENOMIC DNA]</scope>
    <source>
        <strain evidence="1 2">CICC 11035S</strain>
    </source>
</reference>
<keyword evidence="2" id="KW-1185">Reference proteome</keyword>
<dbReference type="EMBL" id="JBHLTM010000002">
    <property type="protein sequence ID" value="MFC0683021.1"/>
    <property type="molecule type" value="Genomic_DNA"/>
</dbReference>
<protein>
    <submittedName>
        <fullName evidence="1">Uncharacterized protein</fullName>
    </submittedName>
</protein>
<organism evidence="1 2">
    <name type="scientific">Novosphingobium clariflavum</name>
    <dbReference type="NCBI Taxonomy" id="2029884"/>
    <lineage>
        <taxon>Bacteria</taxon>
        <taxon>Pseudomonadati</taxon>
        <taxon>Pseudomonadota</taxon>
        <taxon>Alphaproteobacteria</taxon>
        <taxon>Sphingomonadales</taxon>
        <taxon>Sphingomonadaceae</taxon>
        <taxon>Novosphingobium</taxon>
    </lineage>
</organism>
<evidence type="ECO:0000313" key="2">
    <source>
        <dbReference type="Proteomes" id="UP001589858"/>
    </source>
</evidence>
<gene>
    <name evidence="1" type="ORF">ACFFF8_00270</name>
</gene>
<accession>A0ABV6S1B3</accession>
<sequence length="76" mass="8665">MAIDRTDRVIMALGRRISEQGDMHIRVSRHTVKVLLRALGIGDWDAGCDDFREVDALALDMLRHLAWRKLPCPLTP</sequence>
<comment type="caution">
    <text evidence="1">The sequence shown here is derived from an EMBL/GenBank/DDBJ whole genome shotgun (WGS) entry which is preliminary data.</text>
</comment>
<name>A0ABV6S1B3_9SPHN</name>
<dbReference type="RefSeq" id="WP_267222864.1">
    <property type="nucleotide sequence ID" value="NZ_JAPCWC010000018.1"/>
</dbReference>
<dbReference type="Proteomes" id="UP001589858">
    <property type="component" value="Unassembled WGS sequence"/>
</dbReference>
<proteinExistence type="predicted"/>
<evidence type="ECO:0000313" key="1">
    <source>
        <dbReference type="EMBL" id="MFC0683021.1"/>
    </source>
</evidence>